<evidence type="ECO:0000256" key="10">
    <source>
        <dbReference type="ARBA" id="ARBA00023242"/>
    </source>
</evidence>
<dbReference type="FunFam" id="3.30.50.10:FF:000001">
    <property type="entry name" value="GATA transcription factor (GATAd)"/>
    <property type="match status" value="1"/>
</dbReference>
<name>A0A6P3VU73_CLUHA</name>
<protein>
    <submittedName>
        <fullName evidence="15">Erythroid transcription factor</fullName>
    </submittedName>
</protein>
<dbReference type="KEGG" id="char:105898893"/>
<evidence type="ECO:0000256" key="3">
    <source>
        <dbReference type="ARBA" id="ARBA00022737"/>
    </source>
</evidence>
<keyword evidence="8" id="KW-0010">Activator</keyword>
<dbReference type="InterPro" id="IPR039355">
    <property type="entry name" value="Transcription_factor_GATA"/>
</dbReference>
<feature type="region of interest" description="Disordered" evidence="12">
    <location>
        <begin position="193"/>
        <end position="219"/>
    </location>
</feature>
<sequence length="443" mass="48747">MFECAAAVIDASMEQSRWLSPTFLPSEALAAFSSESAFMPPPEEEPSCSGVESDLSVLPSIFTSSAHSRHTPSYRHSPVRQVYSSPSFLNNMSWLDGSAGQSPTASYPPHSSSSSWHSSPFSKASLHPNQHLSPSFLPTVASLSSLKSLRMEPLAPGQDFKENLRLQECVKGERLTPHEGGEEATRLHTPHLVSPTAGRGYSHSPQSHSYTPTHYTAYVPPPQDHSTAAIYLPSSFSPKIRNKMAFFPPEARECVNCGATATPLWRRDGTGHYLCNACGLYHKMNGQNRPLIRPKKRLVVSKRVGTQCANCHTSTTTLWRRNASGDPVCNACGLYFKLHNVNRPLTMKKDGIQTRNRKVSSKSRKGKRGCLSETDFYPHISRGPSSEQHIDSYPPGSAPFLSYNHSPHIIPSSPSLHPAVSLPYPYHPNTSLIPTLMGEARVY</sequence>
<dbReference type="PRINTS" id="PR00619">
    <property type="entry name" value="GATAZNFINGER"/>
</dbReference>
<gene>
    <name evidence="15" type="primary">gata1b</name>
</gene>
<feature type="zinc finger region" description="GATA-type 2" evidence="11">
    <location>
        <begin position="308"/>
        <end position="332"/>
    </location>
</feature>
<evidence type="ECO:0000256" key="6">
    <source>
        <dbReference type="ARBA" id="ARBA00023015"/>
    </source>
</evidence>
<dbReference type="PROSITE" id="PS00344">
    <property type="entry name" value="GATA_ZN_FINGER_1"/>
    <property type="match status" value="2"/>
</dbReference>
<keyword evidence="3" id="KW-0677">Repeat</keyword>
<evidence type="ECO:0000256" key="4">
    <source>
        <dbReference type="ARBA" id="ARBA00022771"/>
    </source>
</evidence>
<evidence type="ECO:0000313" key="15">
    <source>
        <dbReference type="RefSeq" id="XP_012681458.1"/>
    </source>
</evidence>
<feature type="domain" description="GATA-type" evidence="13">
    <location>
        <begin position="302"/>
        <end position="355"/>
    </location>
</feature>
<dbReference type="InterPro" id="IPR000679">
    <property type="entry name" value="Znf_GATA"/>
</dbReference>
<dbReference type="GeneID" id="105898893"/>
<dbReference type="OrthoDB" id="515401at2759"/>
<dbReference type="GO" id="GO:0045165">
    <property type="term" value="P:cell fate commitment"/>
    <property type="evidence" value="ECO:0007669"/>
    <property type="project" value="TreeGrafter"/>
</dbReference>
<evidence type="ECO:0000313" key="14">
    <source>
        <dbReference type="Proteomes" id="UP000515152"/>
    </source>
</evidence>
<evidence type="ECO:0000259" key="13">
    <source>
        <dbReference type="PROSITE" id="PS50114"/>
    </source>
</evidence>
<evidence type="ECO:0000256" key="2">
    <source>
        <dbReference type="ARBA" id="ARBA00022723"/>
    </source>
</evidence>
<evidence type="ECO:0000256" key="5">
    <source>
        <dbReference type="ARBA" id="ARBA00022833"/>
    </source>
</evidence>
<dbReference type="GO" id="GO:0000122">
    <property type="term" value="P:negative regulation of transcription by RNA polymerase II"/>
    <property type="evidence" value="ECO:0007669"/>
    <property type="project" value="TreeGrafter"/>
</dbReference>
<keyword evidence="10" id="KW-0539">Nucleus</keyword>
<dbReference type="Proteomes" id="UP000515152">
    <property type="component" value="Chromosome 4"/>
</dbReference>
<keyword evidence="4 11" id="KW-0863">Zinc-finger</keyword>
<dbReference type="SUPFAM" id="SSF57716">
    <property type="entry name" value="Glucocorticoid receptor-like (DNA-binding domain)"/>
    <property type="match status" value="2"/>
</dbReference>
<reference evidence="15" key="1">
    <citation type="submission" date="2025-08" db="UniProtKB">
        <authorList>
            <consortium name="RefSeq"/>
        </authorList>
    </citation>
    <scope>IDENTIFICATION</scope>
</reference>
<keyword evidence="9" id="KW-0804">Transcription</keyword>
<dbReference type="GO" id="GO:0008270">
    <property type="term" value="F:zinc ion binding"/>
    <property type="evidence" value="ECO:0007669"/>
    <property type="project" value="UniProtKB-KW"/>
</dbReference>
<dbReference type="FunFam" id="3.30.50.10:FF:000032">
    <property type="entry name" value="Transcription factor GATA-3"/>
    <property type="match status" value="1"/>
</dbReference>
<dbReference type="PANTHER" id="PTHR10071:SF190">
    <property type="entry name" value="ERYTHROID TRANSCRIPTION FACTOR"/>
    <property type="match status" value="1"/>
</dbReference>
<feature type="compositionally biased region" description="Low complexity" evidence="12">
    <location>
        <begin position="102"/>
        <end position="124"/>
    </location>
</feature>
<evidence type="ECO:0000256" key="1">
    <source>
        <dbReference type="ARBA" id="ARBA00004123"/>
    </source>
</evidence>
<dbReference type="SMART" id="SM00401">
    <property type="entry name" value="ZnF_GATA"/>
    <property type="match status" value="2"/>
</dbReference>
<dbReference type="InterPro" id="IPR013088">
    <property type="entry name" value="Znf_NHR/GATA"/>
</dbReference>
<dbReference type="AlphaFoldDB" id="A0A6P3VU73"/>
<evidence type="ECO:0000256" key="7">
    <source>
        <dbReference type="ARBA" id="ARBA00023125"/>
    </source>
</evidence>
<dbReference type="GO" id="GO:0005634">
    <property type="term" value="C:nucleus"/>
    <property type="evidence" value="ECO:0007669"/>
    <property type="project" value="UniProtKB-SubCell"/>
</dbReference>
<keyword evidence="5 11" id="KW-0862">Zinc</keyword>
<dbReference type="CDD" id="cd00202">
    <property type="entry name" value="ZnF_GATA"/>
    <property type="match status" value="2"/>
</dbReference>
<dbReference type="InterPro" id="IPR016374">
    <property type="entry name" value="TF_GATA-2/3"/>
</dbReference>
<proteinExistence type="predicted"/>
<evidence type="ECO:0000256" key="9">
    <source>
        <dbReference type="ARBA" id="ARBA00023163"/>
    </source>
</evidence>
<dbReference type="Pfam" id="PF00320">
    <property type="entry name" value="GATA"/>
    <property type="match status" value="2"/>
</dbReference>
<feature type="zinc finger region" description="GATA-type 1" evidence="11">
    <location>
        <begin position="254"/>
        <end position="278"/>
    </location>
</feature>
<feature type="region of interest" description="Disordered" evidence="12">
    <location>
        <begin position="99"/>
        <end position="124"/>
    </location>
</feature>
<evidence type="ECO:0000256" key="11">
    <source>
        <dbReference type="PIRSR" id="PIRSR003027-1"/>
    </source>
</evidence>
<dbReference type="PROSITE" id="PS50114">
    <property type="entry name" value="GATA_ZN_FINGER_2"/>
    <property type="match status" value="2"/>
</dbReference>
<dbReference type="PANTHER" id="PTHR10071">
    <property type="entry name" value="TRANSCRIPTION FACTOR GATA FAMILY MEMBER"/>
    <property type="match status" value="1"/>
</dbReference>
<feature type="domain" description="GATA-type" evidence="13">
    <location>
        <begin position="248"/>
        <end position="303"/>
    </location>
</feature>
<dbReference type="Gene3D" id="3.30.50.10">
    <property type="entry name" value="Erythroid Transcription Factor GATA-1, subunit A"/>
    <property type="match status" value="2"/>
</dbReference>
<accession>A0A6P3VU73</accession>
<keyword evidence="14" id="KW-1185">Reference proteome</keyword>
<keyword evidence="7" id="KW-0238">DNA-binding</keyword>
<dbReference type="CTD" id="564960"/>
<dbReference type="GO" id="GO:0000978">
    <property type="term" value="F:RNA polymerase II cis-regulatory region sequence-specific DNA binding"/>
    <property type="evidence" value="ECO:0007669"/>
    <property type="project" value="TreeGrafter"/>
</dbReference>
<dbReference type="GO" id="GO:0000981">
    <property type="term" value="F:DNA-binding transcription factor activity, RNA polymerase II-specific"/>
    <property type="evidence" value="ECO:0007669"/>
    <property type="project" value="InterPro"/>
</dbReference>
<dbReference type="GO" id="GO:0045944">
    <property type="term" value="P:positive regulation of transcription by RNA polymerase II"/>
    <property type="evidence" value="ECO:0007669"/>
    <property type="project" value="TreeGrafter"/>
</dbReference>
<dbReference type="RefSeq" id="XP_012681458.1">
    <property type="nucleotide sequence ID" value="XM_012826004.2"/>
</dbReference>
<keyword evidence="6" id="KW-0805">Transcription regulation</keyword>
<evidence type="ECO:0000256" key="12">
    <source>
        <dbReference type="SAM" id="MobiDB-lite"/>
    </source>
</evidence>
<feature type="compositionally biased region" description="Polar residues" evidence="12">
    <location>
        <begin position="203"/>
        <end position="214"/>
    </location>
</feature>
<dbReference type="PIRSF" id="PIRSF003027">
    <property type="entry name" value="TF_GATA-1/2/3"/>
    <property type="match status" value="1"/>
</dbReference>
<keyword evidence="2 11" id="KW-0479">Metal-binding</keyword>
<comment type="subcellular location">
    <subcellularLocation>
        <location evidence="1">Nucleus</location>
    </subcellularLocation>
</comment>
<organism evidence="14 15">
    <name type="scientific">Clupea harengus</name>
    <name type="common">Atlantic herring</name>
    <dbReference type="NCBI Taxonomy" id="7950"/>
    <lineage>
        <taxon>Eukaryota</taxon>
        <taxon>Metazoa</taxon>
        <taxon>Chordata</taxon>
        <taxon>Craniata</taxon>
        <taxon>Vertebrata</taxon>
        <taxon>Euteleostomi</taxon>
        <taxon>Actinopterygii</taxon>
        <taxon>Neopterygii</taxon>
        <taxon>Teleostei</taxon>
        <taxon>Clupei</taxon>
        <taxon>Clupeiformes</taxon>
        <taxon>Clupeoidei</taxon>
        <taxon>Clupeidae</taxon>
        <taxon>Clupea</taxon>
    </lineage>
</organism>
<evidence type="ECO:0000256" key="8">
    <source>
        <dbReference type="ARBA" id="ARBA00023159"/>
    </source>
</evidence>